<dbReference type="Proteomes" id="UP001432109">
    <property type="component" value="Segment"/>
</dbReference>
<keyword evidence="1" id="KW-0812">Transmembrane</keyword>
<sequence length="60" mass="6896">MLVIILWFVLGIVGFFAGSFAVECYKEKWYPGVFLGIGVILFGYWVVKSISDFMTVVYLY</sequence>
<organism evidence="2 3">
    <name type="scientific">Staphylococcus phage CF5</name>
    <dbReference type="NCBI Taxonomy" id="3113739"/>
    <lineage>
        <taxon>Viruses</taxon>
        <taxon>Duplodnaviria</taxon>
        <taxon>Heunggongvirae</taxon>
        <taxon>Uroviricota</taxon>
        <taxon>Caudoviricetes</taxon>
        <taxon>Herelleviridae</taxon>
        <taxon>Twortvirinae</taxon>
        <taxon>Silviavirus</taxon>
    </lineage>
</organism>
<dbReference type="EMBL" id="PP034390">
    <property type="protein sequence ID" value="WRW34768.1"/>
    <property type="molecule type" value="Genomic_DNA"/>
</dbReference>
<accession>A0AAX4J7T3</accession>
<evidence type="ECO:0000313" key="2">
    <source>
        <dbReference type="EMBL" id="WRW34768.1"/>
    </source>
</evidence>
<feature type="transmembrane region" description="Helical" evidence="1">
    <location>
        <begin position="31"/>
        <end position="47"/>
    </location>
</feature>
<keyword evidence="1" id="KW-1133">Transmembrane helix</keyword>
<name>A0AAX4J7T3_9CAUD</name>
<proteinExistence type="predicted"/>
<keyword evidence="1" id="KW-0472">Membrane</keyword>
<protein>
    <submittedName>
        <fullName evidence="2">Membrane protein</fullName>
    </submittedName>
</protein>
<gene>
    <name evidence="2" type="ORF">CF5_0166</name>
</gene>
<evidence type="ECO:0000313" key="3">
    <source>
        <dbReference type="Proteomes" id="UP001432109"/>
    </source>
</evidence>
<evidence type="ECO:0000256" key="1">
    <source>
        <dbReference type="SAM" id="Phobius"/>
    </source>
</evidence>
<reference evidence="2" key="1">
    <citation type="submission" date="2023-12" db="EMBL/GenBank/DDBJ databases">
        <title>Isolation and Characterisation of Novel Lytic Bacteriophages for therapeutic applications in Prosthetic Joint Infections.</title>
        <authorList>
            <person name="Burton N."/>
            <person name="Melo L.D.R."/>
            <person name="Pearce B."/>
            <person name="Tadesse M.D."/>
            <person name="Vryonis E."/>
            <person name="Sagona A."/>
        </authorList>
    </citation>
    <scope>NUCLEOTIDE SEQUENCE</scope>
</reference>